<evidence type="ECO:0000256" key="1">
    <source>
        <dbReference type="SAM" id="Phobius"/>
    </source>
</evidence>
<keyword evidence="1" id="KW-0812">Transmembrane</keyword>
<evidence type="ECO:0000313" key="3">
    <source>
        <dbReference type="Proteomes" id="UP001204142"/>
    </source>
</evidence>
<proteinExistence type="predicted"/>
<dbReference type="InterPro" id="IPR036249">
    <property type="entry name" value="Thioredoxin-like_sf"/>
</dbReference>
<evidence type="ECO:0000313" key="2">
    <source>
        <dbReference type="EMBL" id="MCQ8897664.1"/>
    </source>
</evidence>
<gene>
    <name evidence="2" type="ORF">NQT62_14580</name>
</gene>
<protein>
    <submittedName>
        <fullName evidence="2">Cytochrome C oxidase subunit I</fullName>
    </submittedName>
</protein>
<feature type="transmembrane region" description="Helical" evidence="1">
    <location>
        <begin position="21"/>
        <end position="40"/>
    </location>
</feature>
<organism evidence="2 3">
    <name type="scientific">Limnobacter humi</name>
    <dbReference type="NCBI Taxonomy" id="1778671"/>
    <lineage>
        <taxon>Bacteria</taxon>
        <taxon>Pseudomonadati</taxon>
        <taxon>Pseudomonadota</taxon>
        <taxon>Betaproteobacteria</taxon>
        <taxon>Burkholderiales</taxon>
        <taxon>Burkholderiaceae</taxon>
        <taxon>Limnobacter</taxon>
    </lineage>
</organism>
<sequence>MNAMPTSSNTPSSTRSGRRTIILVFLTCALPIVAAFYLYFVNKPDVTNNYGTILDPQMPVSATVFKNINGDDFSMQSLKGKWVLIQVISSQCDQVCQNTLFFQRQARASKGKDQSRIERVVFVTDSGPLETQLLRAFPNVHFIRAAEADLNNWLPLSQGIVGTKGVEAVGSIRDHVFMADPLGHVMMRFPPNAQLEFDKFRKDISRLLWASNIG</sequence>
<keyword evidence="1" id="KW-1133">Transmembrane helix</keyword>
<dbReference type="SUPFAM" id="SSF52833">
    <property type="entry name" value="Thioredoxin-like"/>
    <property type="match status" value="1"/>
</dbReference>
<reference evidence="2 3" key="1">
    <citation type="submission" date="2022-07" db="EMBL/GenBank/DDBJ databases">
        <authorList>
            <person name="Xamxidin M."/>
            <person name="Wu M."/>
        </authorList>
    </citation>
    <scope>NUCLEOTIDE SEQUENCE [LARGE SCALE GENOMIC DNA]</scope>
    <source>
        <strain evidence="2 3">NBRC 111650</strain>
    </source>
</reference>
<dbReference type="RefSeq" id="WP_256765470.1">
    <property type="nucleotide sequence ID" value="NZ_JANIGO010000006.1"/>
</dbReference>
<dbReference type="Proteomes" id="UP001204142">
    <property type="component" value="Unassembled WGS sequence"/>
</dbReference>
<accession>A0ABT1WJH8</accession>
<dbReference type="Gene3D" id="3.40.30.10">
    <property type="entry name" value="Glutaredoxin"/>
    <property type="match status" value="1"/>
</dbReference>
<name>A0ABT1WJH8_9BURK</name>
<keyword evidence="3" id="KW-1185">Reference proteome</keyword>
<keyword evidence="1" id="KW-0472">Membrane</keyword>
<comment type="caution">
    <text evidence="2">The sequence shown here is derived from an EMBL/GenBank/DDBJ whole genome shotgun (WGS) entry which is preliminary data.</text>
</comment>
<dbReference type="EMBL" id="JANIGO010000006">
    <property type="protein sequence ID" value="MCQ8897664.1"/>
    <property type="molecule type" value="Genomic_DNA"/>
</dbReference>